<dbReference type="GO" id="GO:0005524">
    <property type="term" value="F:ATP binding"/>
    <property type="evidence" value="ECO:0007669"/>
    <property type="project" value="UniProtKB-KW"/>
</dbReference>
<keyword evidence="7" id="KW-0067">ATP-binding</keyword>
<organism evidence="10 11">
    <name type="scientific">Pachysolen tannophilus NRRL Y-2460</name>
    <dbReference type="NCBI Taxonomy" id="669874"/>
    <lineage>
        <taxon>Eukaryota</taxon>
        <taxon>Fungi</taxon>
        <taxon>Dikarya</taxon>
        <taxon>Ascomycota</taxon>
        <taxon>Saccharomycotina</taxon>
        <taxon>Pichiomycetes</taxon>
        <taxon>Pachysolenaceae</taxon>
        <taxon>Pachysolen</taxon>
    </lineage>
</organism>
<keyword evidence="8" id="KW-0460">Magnesium</keyword>
<reference evidence="11" key="1">
    <citation type="submission" date="2016-05" db="EMBL/GenBank/DDBJ databases">
        <title>Comparative genomics of biotechnologically important yeasts.</title>
        <authorList>
            <consortium name="DOE Joint Genome Institute"/>
            <person name="Riley R."/>
            <person name="Haridas S."/>
            <person name="Wolfe K.H."/>
            <person name="Lopes M.R."/>
            <person name="Hittinger C.T."/>
            <person name="Goker M."/>
            <person name="Salamov A."/>
            <person name="Wisecaver J."/>
            <person name="Long T.M."/>
            <person name="Aerts A.L."/>
            <person name="Barry K."/>
            <person name="Choi C."/>
            <person name="Clum A."/>
            <person name="Coughlan A.Y."/>
            <person name="Deshpande S."/>
            <person name="Douglass A.P."/>
            <person name="Hanson S.J."/>
            <person name="Klenk H.-P."/>
            <person name="Labutti K."/>
            <person name="Lapidus A."/>
            <person name="Lindquist E."/>
            <person name="Lipzen A."/>
            <person name="Meier-Kolthoff J.P."/>
            <person name="Ohm R.A."/>
            <person name="Otillar R.P."/>
            <person name="Pangilinan J."/>
            <person name="Peng Y."/>
            <person name="Rokas A."/>
            <person name="Rosa C.A."/>
            <person name="Scheuner C."/>
            <person name="Sibirny A.A."/>
            <person name="Slot J.C."/>
            <person name="Stielow J.B."/>
            <person name="Sun H."/>
            <person name="Kurtzman C.P."/>
            <person name="Blackwell M."/>
            <person name="Grigoriev I.V."/>
            <person name="Jeffries T.W."/>
        </authorList>
    </citation>
    <scope>NUCLEOTIDE SEQUENCE [LARGE SCALE GENOMIC DNA]</scope>
    <source>
        <strain evidence="11">NRRL Y-2460</strain>
    </source>
</reference>
<protein>
    <recommendedName>
        <fullName evidence="9">Selenoprotein O</fullName>
    </recommendedName>
</protein>
<keyword evidence="4" id="KW-0548">Nucleotidyltransferase</keyword>
<keyword evidence="5" id="KW-0479">Metal-binding</keyword>
<evidence type="ECO:0000313" key="11">
    <source>
        <dbReference type="Proteomes" id="UP000094236"/>
    </source>
</evidence>
<evidence type="ECO:0000256" key="7">
    <source>
        <dbReference type="ARBA" id="ARBA00022840"/>
    </source>
</evidence>
<gene>
    <name evidence="10" type="ORF">PACTADRAFT_1005</name>
</gene>
<comment type="similarity">
    <text evidence="2">Belongs to the SELO family.</text>
</comment>
<dbReference type="InterPro" id="IPR003846">
    <property type="entry name" value="SelO"/>
</dbReference>
<keyword evidence="6" id="KW-0547">Nucleotide-binding</keyword>
<dbReference type="GO" id="GO:0070733">
    <property type="term" value="F:AMPylase activity"/>
    <property type="evidence" value="ECO:0007669"/>
    <property type="project" value="EnsemblFungi"/>
</dbReference>
<dbReference type="EMBL" id="KV454011">
    <property type="protein sequence ID" value="ODV98534.1"/>
    <property type="molecule type" value="Genomic_DNA"/>
</dbReference>
<evidence type="ECO:0000256" key="8">
    <source>
        <dbReference type="ARBA" id="ARBA00022842"/>
    </source>
</evidence>
<keyword evidence="11" id="KW-1185">Reference proteome</keyword>
<name>A0A1E4U3F0_PACTA</name>
<dbReference type="GO" id="GO:0045454">
    <property type="term" value="P:cell redox homeostasis"/>
    <property type="evidence" value="ECO:0007669"/>
    <property type="project" value="EnsemblFungi"/>
</dbReference>
<evidence type="ECO:0000256" key="6">
    <source>
        <dbReference type="ARBA" id="ARBA00022741"/>
    </source>
</evidence>
<keyword evidence="3" id="KW-0808">Transferase</keyword>
<dbReference type="GO" id="GO:0046872">
    <property type="term" value="F:metal ion binding"/>
    <property type="evidence" value="ECO:0007669"/>
    <property type="project" value="UniProtKB-KW"/>
</dbReference>
<evidence type="ECO:0000256" key="4">
    <source>
        <dbReference type="ARBA" id="ARBA00022695"/>
    </source>
</evidence>
<dbReference type="PANTHER" id="PTHR32057:SF14">
    <property type="entry name" value="PROTEIN ADENYLYLTRANSFERASE SELO, MITOCHONDRIAL"/>
    <property type="match status" value="1"/>
</dbReference>
<evidence type="ECO:0000256" key="5">
    <source>
        <dbReference type="ARBA" id="ARBA00022723"/>
    </source>
</evidence>
<sequence length="621" mass="71618">MSKIKCLNYSRSIVYRSFATSKMNNTKTLMSAVKTQSFTSFFEPDPETPSPKKVIEIAKDESKREFLHKPRLLESGSFSYCIPEKRNKYKFLLASENALRDLGLSLDEQDNPEFQKIVSGEEYLENPLPYSQCYAGWQFGLFAGQLGDGRVLNLFEITNDETKKRYELQLKGSGKTPFSRFADGKAVLRSSIREFIISEALNAIGIPTTRAVSLSLLPNTKAQRTSAEQCAIVCRAAETWVRLGTFDLYRWRGDRDGIQKLSNYVIDEVLGGEKNLPNFKNVPKEIGDFTKYDRMFMEIVRLNALTVASWQTYGFLNGVLNTDNTSVKGLSMDFGPFAIMDKFDPNYTPNSEDHNLRYSFRGTPTAIWWNLTKLCENIIELIGAGGKYINHDDFKNGNIDKDMEKDIIERAKKLYDFASDFYYDIFSKEYYKLISKRLGLTEYLDTDLDEILTPMLEMLQKTKLDYNNFFVTLQNWKFKIEDQDFDFDQVTSKFIPENYEELTSNTVDRNEAAEKLKDWLASYRARLASANISDTQRLEISSTVNPLFFPKNWILDDVIQYTQEHQSEEGDVDTKYLKKLLLMVSNPYDSSKWGDFGKDLEKKWLNQVNDEMTMTTCSCSS</sequence>
<dbReference type="PANTHER" id="PTHR32057">
    <property type="entry name" value="PROTEIN ADENYLYLTRANSFERASE SELO, MITOCHONDRIAL"/>
    <property type="match status" value="1"/>
</dbReference>
<dbReference type="Pfam" id="PF02696">
    <property type="entry name" value="SelO"/>
    <property type="match status" value="1"/>
</dbReference>
<accession>A0A1E4U3F0</accession>
<dbReference type="Proteomes" id="UP000094236">
    <property type="component" value="Unassembled WGS sequence"/>
</dbReference>
<dbReference type="STRING" id="669874.A0A1E4U3F0"/>
<evidence type="ECO:0000313" key="10">
    <source>
        <dbReference type="EMBL" id="ODV98534.1"/>
    </source>
</evidence>
<evidence type="ECO:0000256" key="3">
    <source>
        <dbReference type="ARBA" id="ARBA00022679"/>
    </source>
</evidence>
<dbReference type="GO" id="GO:0005739">
    <property type="term" value="C:mitochondrion"/>
    <property type="evidence" value="ECO:0007669"/>
    <property type="project" value="EnsemblFungi"/>
</dbReference>
<evidence type="ECO:0000256" key="2">
    <source>
        <dbReference type="ARBA" id="ARBA00009747"/>
    </source>
</evidence>
<evidence type="ECO:0000256" key="9">
    <source>
        <dbReference type="ARBA" id="ARBA00031547"/>
    </source>
</evidence>
<dbReference type="OrthoDB" id="10254721at2759"/>
<proteinExistence type="inferred from homology"/>
<dbReference type="HAMAP" id="MF_00692">
    <property type="entry name" value="SelO"/>
    <property type="match status" value="1"/>
</dbReference>
<comment type="cofactor">
    <cofactor evidence="1">
        <name>Mg(2+)</name>
        <dbReference type="ChEBI" id="CHEBI:18420"/>
    </cofactor>
</comment>
<dbReference type="AlphaFoldDB" id="A0A1E4U3F0"/>
<evidence type="ECO:0000256" key="1">
    <source>
        <dbReference type="ARBA" id="ARBA00001946"/>
    </source>
</evidence>